<feature type="transmembrane region" description="Helical" evidence="1">
    <location>
        <begin position="106"/>
        <end position="133"/>
    </location>
</feature>
<organism evidence="2 3">
    <name type="scientific">Methanobacterium spitsbergense</name>
    <dbReference type="NCBI Taxonomy" id="2874285"/>
    <lineage>
        <taxon>Archaea</taxon>
        <taxon>Methanobacteriati</taxon>
        <taxon>Methanobacteriota</taxon>
        <taxon>Methanomada group</taxon>
        <taxon>Methanobacteria</taxon>
        <taxon>Methanobacteriales</taxon>
        <taxon>Methanobacteriaceae</taxon>
        <taxon>Methanobacterium</taxon>
    </lineage>
</organism>
<reference evidence="3" key="1">
    <citation type="journal article" date="2022" name="Microbiol. Resour. Announc.">
        <title>Draft Genome Sequence of a Methanogenic Archaeon from West Spitsbergen Permafrost.</title>
        <authorList>
            <person name="Trubitsyn V."/>
            <person name="Rivkina E."/>
            <person name="Shcherbakova V."/>
        </authorList>
    </citation>
    <scope>NUCLEOTIDE SEQUENCE [LARGE SCALE GENOMIC DNA]</scope>
    <source>
        <strain evidence="3">VT</strain>
    </source>
</reference>
<feature type="transmembrane region" description="Helical" evidence="1">
    <location>
        <begin position="171"/>
        <end position="204"/>
    </location>
</feature>
<evidence type="ECO:0000313" key="2">
    <source>
        <dbReference type="EMBL" id="MBZ2165159.1"/>
    </source>
</evidence>
<gene>
    <name evidence="2" type="ORF">K8N75_03760</name>
</gene>
<dbReference type="RefSeq" id="WP_223790783.1">
    <property type="nucleotide sequence ID" value="NZ_JAIOUQ010000003.1"/>
</dbReference>
<feature type="transmembrane region" description="Helical" evidence="1">
    <location>
        <begin position="224"/>
        <end position="250"/>
    </location>
</feature>
<sequence length="305" mass="31602">MVDVKEIKSIDLVSFTMMSSSVNAILALIGAIILLIFFGAFAAFIPAAGLVFASLGISMIILYPILTFLVEITISFVTALIYNMLVPRLGGVKLGIDGNEVRSVPVVPFALILSVVEAIWAFIFGLVLAALLVPLTTLTSTLIPLIANVAANATNMTPATLPTGSAVGTGGVVLALILIIALPILVFIFGFIGHALAAIFYNFIIPRVGGVKLLFTPAGALHEISSIPVVAASLAIASVALIFGLIRGILQLITMAASGDAVGGIVALIASIIVYFIGAFIMVALITIIYNFLAPRIGGVQLGLE</sequence>
<proteinExistence type="predicted"/>
<keyword evidence="3" id="KW-1185">Reference proteome</keyword>
<accession>A0A8T5UWV5</accession>
<evidence type="ECO:0000313" key="3">
    <source>
        <dbReference type="Proteomes" id="UP000825933"/>
    </source>
</evidence>
<keyword evidence="1" id="KW-0472">Membrane</keyword>
<feature type="transmembrane region" description="Helical" evidence="1">
    <location>
        <begin position="60"/>
        <end position="86"/>
    </location>
</feature>
<comment type="caution">
    <text evidence="2">The sequence shown here is derived from an EMBL/GenBank/DDBJ whole genome shotgun (WGS) entry which is preliminary data.</text>
</comment>
<feature type="transmembrane region" description="Helical" evidence="1">
    <location>
        <begin position="262"/>
        <end position="290"/>
    </location>
</feature>
<dbReference type="EMBL" id="JAIOUQ010000003">
    <property type="protein sequence ID" value="MBZ2165159.1"/>
    <property type="molecule type" value="Genomic_DNA"/>
</dbReference>
<evidence type="ECO:0000256" key="1">
    <source>
        <dbReference type="SAM" id="Phobius"/>
    </source>
</evidence>
<feature type="transmembrane region" description="Helical" evidence="1">
    <location>
        <begin position="24"/>
        <end position="53"/>
    </location>
</feature>
<protein>
    <submittedName>
        <fullName evidence="2">Uncharacterized protein</fullName>
    </submittedName>
</protein>
<keyword evidence="1" id="KW-1133">Transmembrane helix</keyword>
<dbReference type="Proteomes" id="UP000825933">
    <property type="component" value="Unassembled WGS sequence"/>
</dbReference>
<keyword evidence="1" id="KW-0812">Transmembrane</keyword>
<dbReference type="AlphaFoldDB" id="A0A8T5UWV5"/>
<name>A0A8T5UWV5_9EURY</name>